<dbReference type="Proteomes" id="UP001374599">
    <property type="component" value="Unassembled WGS sequence"/>
</dbReference>
<organism evidence="1 2">
    <name type="scientific">Vallitalea maricola</name>
    <dbReference type="NCBI Taxonomy" id="3074433"/>
    <lineage>
        <taxon>Bacteria</taxon>
        <taxon>Bacillati</taxon>
        <taxon>Bacillota</taxon>
        <taxon>Clostridia</taxon>
        <taxon>Lachnospirales</taxon>
        <taxon>Vallitaleaceae</taxon>
        <taxon>Vallitalea</taxon>
    </lineage>
</organism>
<accession>A0ACB5UP05</accession>
<proteinExistence type="predicted"/>
<sequence>MDKQEQKHKRRVRYKGTHPRSYKEKYKELQPEKYGDTVAHVIRKGSTPAGMHISICVKEILEFLQIVPGQIGLDATLGYGGHALEMLKCLDSKGHLYALDVDSIELTRTRERLEKLGYDDKILTIQQMNFSNIDQITAGSGPLNFVLADLGVSSMQIDNPDRGFSYKNEGPLDLRLNPNKGISAAERLKEISKDELQGMLIENADEPYAEEISRAIISKIKKGTDITTTTQLQCIINDALQFIPIDKRKDEIKKSCQRTFQALRIDVNNEYEVLYEFLEKLPDSLAPGGRVAILSFHSGEDRLVKKSFKRLLREGVYQEIAPDIIRPSTEECRLNSRARSTKMRWAIKA</sequence>
<protein>
    <submittedName>
        <fullName evidence="1">16S rRNA (Cytosine(1402)-N(4))-methyltransferase RsmH</fullName>
    </submittedName>
</protein>
<reference evidence="1" key="1">
    <citation type="submission" date="2023-09" db="EMBL/GenBank/DDBJ databases">
        <title>Vallitalea sediminicola and Vallitalea maricola sp. nov., anaerobic bacteria isolated from marine sediment.</title>
        <authorList>
            <person name="Hirano S."/>
            <person name="Maeda A."/>
            <person name="Terahara T."/>
            <person name="Mori K."/>
            <person name="Hamada M."/>
            <person name="Matsumoto R."/>
            <person name="Kobayashi T."/>
        </authorList>
    </citation>
    <scope>NUCLEOTIDE SEQUENCE</scope>
    <source>
        <strain evidence="1">AN17-2</strain>
    </source>
</reference>
<keyword evidence="2" id="KW-1185">Reference proteome</keyword>
<evidence type="ECO:0000313" key="1">
    <source>
        <dbReference type="EMBL" id="GMQ64206.1"/>
    </source>
</evidence>
<name>A0ACB5UP05_9FIRM</name>
<evidence type="ECO:0000313" key="2">
    <source>
        <dbReference type="Proteomes" id="UP001374599"/>
    </source>
</evidence>
<comment type="caution">
    <text evidence="1">The sequence shown here is derived from an EMBL/GenBank/DDBJ whole genome shotgun (WGS) entry which is preliminary data.</text>
</comment>
<dbReference type="EMBL" id="BTPU01000063">
    <property type="protein sequence ID" value="GMQ64206.1"/>
    <property type="molecule type" value="Genomic_DNA"/>
</dbReference>
<gene>
    <name evidence="1" type="primary">rsmH_1</name>
    <name evidence="1" type="ORF">AN2V17_34430</name>
</gene>